<dbReference type="RefSeq" id="WP_074670704.1">
    <property type="nucleotide sequence ID" value="NZ_FNQG01000002.1"/>
</dbReference>
<dbReference type="PROSITE" id="PS51831">
    <property type="entry name" value="HD"/>
    <property type="match status" value="1"/>
</dbReference>
<dbReference type="SUPFAM" id="SSF109604">
    <property type="entry name" value="HD-domain/PDEase-like"/>
    <property type="match status" value="1"/>
</dbReference>
<name>A0A1H3VUK2_SELRU</name>
<evidence type="ECO:0000313" key="2">
    <source>
        <dbReference type="EMBL" id="SDZ77792.1"/>
    </source>
</evidence>
<dbReference type="AlphaFoldDB" id="A0A1H3VUK2"/>
<evidence type="ECO:0000259" key="1">
    <source>
        <dbReference type="PROSITE" id="PS51831"/>
    </source>
</evidence>
<organism evidence="2 3">
    <name type="scientific">Selenomonas ruminantium</name>
    <dbReference type="NCBI Taxonomy" id="971"/>
    <lineage>
        <taxon>Bacteria</taxon>
        <taxon>Bacillati</taxon>
        <taxon>Bacillota</taxon>
        <taxon>Negativicutes</taxon>
        <taxon>Selenomonadales</taxon>
        <taxon>Selenomonadaceae</taxon>
        <taxon>Selenomonas</taxon>
    </lineage>
</organism>
<dbReference type="InterPro" id="IPR006675">
    <property type="entry name" value="HDIG_dom"/>
</dbReference>
<protein>
    <submittedName>
        <fullName evidence="2">HD domain-containing protein</fullName>
    </submittedName>
</protein>
<dbReference type="NCBIfam" id="TIGR00277">
    <property type="entry name" value="HDIG"/>
    <property type="match status" value="1"/>
</dbReference>
<feature type="domain" description="HD" evidence="1">
    <location>
        <begin position="28"/>
        <end position="129"/>
    </location>
</feature>
<dbReference type="InterPro" id="IPR003607">
    <property type="entry name" value="HD/PDEase_dom"/>
</dbReference>
<dbReference type="EMBL" id="FNQG01000002">
    <property type="protein sequence ID" value="SDZ77792.1"/>
    <property type="molecule type" value="Genomic_DNA"/>
</dbReference>
<reference evidence="2 3" key="1">
    <citation type="submission" date="2016-10" db="EMBL/GenBank/DDBJ databases">
        <authorList>
            <person name="de Groot N.N."/>
        </authorList>
    </citation>
    <scope>NUCLEOTIDE SEQUENCE [LARGE SCALE GENOMIC DNA]</scope>
    <source>
        <strain evidence="2 3">DSM 2872</strain>
    </source>
</reference>
<dbReference type="OrthoDB" id="1767989at2"/>
<dbReference type="Gene3D" id="1.10.3210.10">
    <property type="entry name" value="Hypothetical protein af1432"/>
    <property type="match status" value="1"/>
</dbReference>
<dbReference type="InterPro" id="IPR006674">
    <property type="entry name" value="HD_domain"/>
</dbReference>
<gene>
    <name evidence="2" type="ORF">SAMN05660648_00544</name>
</gene>
<dbReference type="Pfam" id="PF01966">
    <property type="entry name" value="HD"/>
    <property type="match status" value="1"/>
</dbReference>
<evidence type="ECO:0000313" key="3">
    <source>
        <dbReference type="Proteomes" id="UP000183469"/>
    </source>
</evidence>
<dbReference type="CDD" id="cd00077">
    <property type="entry name" value="HDc"/>
    <property type="match status" value="1"/>
</dbReference>
<proteinExistence type="predicted"/>
<dbReference type="Proteomes" id="UP000183469">
    <property type="component" value="Unassembled WGS sequence"/>
</dbReference>
<sequence length="158" mass="17968">MSRLKELRKVVGDKLRESITDAEKLEKAYAHLYGVSLAATVIAEKRGENSELASMSAMLHDIAAYVNGSYDDHAHRGADMAREILLRNALGTPKEIDRICSAIYHHDDKLLKDEPLDEVLKDADVMHHTFNDLTKPIKEKELERYRALRQEFGLPVQE</sequence>
<accession>A0A1H3VUK2</accession>